<dbReference type="EMBL" id="CP002275">
    <property type="protein sequence ID" value="AFS12327.1"/>
    <property type="molecule type" value="Genomic_DNA"/>
</dbReference>
<sequence length="47" mass="5085">MASSRSSPDGRAERLPRWVRAEPTVVTAATLHGVEIFDTVLTDSTPC</sequence>
<dbReference type="KEGG" id="mid:MIP_00469"/>
<evidence type="ECO:0000313" key="2">
    <source>
        <dbReference type="Proteomes" id="UP000007329"/>
    </source>
</evidence>
<name>J9WD01_MYCIP</name>
<protein>
    <submittedName>
        <fullName evidence="1">Transcriptional regulatory repressor protein</fullName>
    </submittedName>
</protein>
<evidence type="ECO:0000313" key="1">
    <source>
        <dbReference type="EMBL" id="AFS12327.1"/>
    </source>
</evidence>
<reference evidence="1 2" key="1">
    <citation type="journal article" date="2007" name="PLoS ONE">
        <title>Molecular analysis of a leprosy immunotherapeutic bacillus provides insights into Mycobacterium evolution.</title>
        <authorList>
            <person name="Ahmed N."/>
            <person name="Saini V."/>
            <person name="Raghuvanshi S."/>
            <person name="Khurana J.P."/>
            <person name="Tyagi A.K."/>
            <person name="Tyagi A.K."/>
            <person name="Hasnain S.E."/>
        </authorList>
    </citation>
    <scope>NUCLEOTIDE SEQUENCE [LARGE SCALE GENOMIC DNA]</scope>
    <source>
        <strain evidence="1">MTCC 9506</strain>
    </source>
</reference>
<dbReference type="HOGENOM" id="CLU_3170469_0_0_11"/>
<proteinExistence type="predicted"/>
<dbReference type="AlphaFoldDB" id="J9WD01"/>
<dbReference type="PATRIC" id="fig|1232724.3.peg.349"/>
<gene>
    <name evidence="1" type="ORF">MIP_00469</name>
</gene>
<organism evidence="1 2">
    <name type="scientific">Mycobacterium indicus pranii (strain DSM 45239 / MTCC 9506)</name>
    <dbReference type="NCBI Taxonomy" id="1232724"/>
    <lineage>
        <taxon>Bacteria</taxon>
        <taxon>Bacillati</taxon>
        <taxon>Actinomycetota</taxon>
        <taxon>Actinomycetes</taxon>
        <taxon>Mycobacteriales</taxon>
        <taxon>Mycobacteriaceae</taxon>
        <taxon>Mycobacterium</taxon>
        <taxon>Mycobacterium avium complex (MAC)</taxon>
    </lineage>
</organism>
<accession>J9WD01</accession>
<reference evidence="1 2" key="2">
    <citation type="journal article" date="2012" name="Nucleic Acids Res.">
        <title>Massive gene acquisitions in Mycobacterium indicus pranii provide a perspective on mycobacterial evolution.</title>
        <authorList>
            <person name="Saini V."/>
            <person name="Raghuvanshi S."/>
            <person name="Khurana J.P."/>
            <person name="Ahmed N."/>
            <person name="Hasnain S.E."/>
            <person name="Tyagi A.K."/>
            <person name="Tyagi A.K."/>
        </authorList>
    </citation>
    <scope>NUCLEOTIDE SEQUENCE [LARGE SCALE GENOMIC DNA]</scope>
    <source>
        <strain evidence="2">DSM 45239 / MTCC 9506</strain>
    </source>
</reference>
<dbReference type="Proteomes" id="UP000007329">
    <property type="component" value="Chromosome"/>
</dbReference>